<name>A0A1R0X1H6_9BACL</name>
<protein>
    <submittedName>
        <fullName evidence="1">Uncharacterized protein</fullName>
    </submittedName>
</protein>
<dbReference type="EMBL" id="MKQP01000040">
    <property type="protein sequence ID" value="OMD26751.1"/>
    <property type="molecule type" value="Genomic_DNA"/>
</dbReference>
<accession>A0A1R0X1H6</accession>
<gene>
    <name evidence="1" type="ORF">BJP51_26535</name>
</gene>
<dbReference type="RefSeq" id="WP_076179517.1">
    <property type="nucleotide sequence ID" value="NZ_MKQP01000040.1"/>
</dbReference>
<evidence type="ECO:0000313" key="2">
    <source>
        <dbReference type="Proteomes" id="UP000187465"/>
    </source>
</evidence>
<sequence length="127" mass="14787">MSTSIFIEKPVQQIHPSLINRMKRILEEVVIHSKFHCDFYKKDLKAMEQCSKFAWFVYDCGTHFIPLTEDAIHSFENEWICSIDDLKPNNLAKSTDRLYVCNTRTGNMTRIHSYKNGNLLSKLSPSS</sequence>
<organism evidence="1 2">
    <name type="scientific">Paenibacillus odorifer</name>
    <dbReference type="NCBI Taxonomy" id="189426"/>
    <lineage>
        <taxon>Bacteria</taxon>
        <taxon>Bacillati</taxon>
        <taxon>Bacillota</taxon>
        <taxon>Bacilli</taxon>
        <taxon>Bacillales</taxon>
        <taxon>Paenibacillaceae</taxon>
        <taxon>Paenibacillus</taxon>
    </lineage>
</organism>
<dbReference type="Proteomes" id="UP000187465">
    <property type="component" value="Unassembled WGS sequence"/>
</dbReference>
<evidence type="ECO:0000313" key="1">
    <source>
        <dbReference type="EMBL" id="OMD26751.1"/>
    </source>
</evidence>
<proteinExistence type="predicted"/>
<dbReference type="AlphaFoldDB" id="A0A1R0X1H6"/>
<reference evidence="1 2" key="1">
    <citation type="submission" date="2016-10" db="EMBL/GenBank/DDBJ databases">
        <title>Paenibacillus species isolates.</title>
        <authorList>
            <person name="Beno S.M."/>
        </authorList>
    </citation>
    <scope>NUCLEOTIDE SEQUENCE [LARGE SCALE GENOMIC DNA]</scope>
    <source>
        <strain evidence="1 2">FSL H7-0604</strain>
    </source>
</reference>
<comment type="caution">
    <text evidence="1">The sequence shown here is derived from an EMBL/GenBank/DDBJ whole genome shotgun (WGS) entry which is preliminary data.</text>
</comment>